<protein>
    <submittedName>
        <fullName evidence="1">Uncharacterized protein</fullName>
    </submittedName>
</protein>
<name>A0A0F9I7R0_9ZZZZ</name>
<organism evidence="1">
    <name type="scientific">marine sediment metagenome</name>
    <dbReference type="NCBI Taxonomy" id="412755"/>
    <lineage>
        <taxon>unclassified sequences</taxon>
        <taxon>metagenomes</taxon>
        <taxon>ecological metagenomes</taxon>
    </lineage>
</organism>
<reference evidence="1" key="1">
    <citation type="journal article" date="2015" name="Nature">
        <title>Complex archaea that bridge the gap between prokaryotes and eukaryotes.</title>
        <authorList>
            <person name="Spang A."/>
            <person name="Saw J.H."/>
            <person name="Jorgensen S.L."/>
            <person name="Zaremba-Niedzwiedzka K."/>
            <person name="Martijn J."/>
            <person name="Lind A.E."/>
            <person name="van Eijk R."/>
            <person name="Schleper C."/>
            <person name="Guy L."/>
            <person name="Ettema T.J."/>
        </authorList>
    </citation>
    <scope>NUCLEOTIDE SEQUENCE</scope>
</reference>
<sequence length="82" mass="8591">MAFSTPDTQIAGYVVLASDWNELVNNFIAVNGFFRVELWPNNTPAYAPLSGITAAGSEVNESSGAAVGGNKPVIPILTFSDS</sequence>
<accession>A0A0F9I7R0</accession>
<comment type="caution">
    <text evidence="1">The sequence shown here is derived from an EMBL/GenBank/DDBJ whole genome shotgun (WGS) entry which is preliminary data.</text>
</comment>
<evidence type="ECO:0000313" key="1">
    <source>
        <dbReference type="EMBL" id="KKM23661.1"/>
    </source>
</evidence>
<feature type="non-terminal residue" evidence="1">
    <location>
        <position position="82"/>
    </location>
</feature>
<proteinExistence type="predicted"/>
<gene>
    <name evidence="1" type="ORF">LCGC14_1612910</name>
</gene>
<dbReference type="AlphaFoldDB" id="A0A0F9I7R0"/>
<dbReference type="EMBL" id="LAZR01013080">
    <property type="protein sequence ID" value="KKM23661.1"/>
    <property type="molecule type" value="Genomic_DNA"/>
</dbReference>